<evidence type="ECO:0000256" key="5">
    <source>
        <dbReference type="ARBA" id="ARBA00023136"/>
    </source>
</evidence>
<dbReference type="Pfam" id="PF02453">
    <property type="entry name" value="Reticulon"/>
    <property type="match status" value="1"/>
</dbReference>
<dbReference type="PANTHER" id="PTHR10994">
    <property type="entry name" value="RETICULON"/>
    <property type="match status" value="1"/>
</dbReference>
<evidence type="ECO:0000256" key="3">
    <source>
        <dbReference type="ARBA" id="ARBA00022824"/>
    </source>
</evidence>
<evidence type="ECO:0000259" key="7">
    <source>
        <dbReference type="PROSITE" id="PS50845"/>
    </source>
</evidence>
<dbReference type="SMART" id="SM00666">
    <property type="entry name" value="PB1"/>
    <property type="match status" value="1"/>
</dbReference>
<keyword evidence="2 6" id="KW-0812">Transmembrane</keyword>
<keyword evidence="3 6" id="KW-0256">Endoplasmic reticulum</keyword>
<organism evidence="8 9">
    <name type="scientific">Musa balbisiana</name>
    <name type="common">Banana</name>
    <dbReference type="NCBI Taxonomy" id="52838"/>
    <lineage>
        <taxon>Eukaryota</taxon>
        <taxon>Viridiplantae</taxon>
        <taxon>Streptophyta</taxon>
        <taxon>Embryophyta</taxon>
        <taxon>Tracheophyta</taxon>
        <taxon>Spermatophyta</taxon>
        <taxon>Magnoliopsida</taxon>
        <taxon>Liliopsida</taxon>
        <taxon>Zingiberales</taxon>
        <taxon>Musaceae</taxon>
        <taxon>Musa</taxon>
    </lineage>
</organism>
<dbReference type="PANTHER" id="PTHR10994:SF177">
    <property type="entry name" value="RETICULON-LIKE PROTEIN B15"/>
    <property type="match status" value="1"/>
</dbReference>
<evidence type="ECO:0000256" key="6">
    <source>
        <dbReference type="RuleBase" id="RU363132"/>
    </source>
</evidence>
<keyword evidence="5 6" id="KW-0472">Membrane</keyword>
<dbReference type="GO" id="GO:0009617">
    <property type="term" value="P:response to bacterium"/>
    <property type="evidence" value="ECO:0007669"/>
    <property type="project" value="InterPro"/>
</dbReference>
<dbReference type="STRING" id="52838.A0A4S8IZ41"/>
<evidence type="ECO:0000313" key="9">
    <source>
        <dbReference type="Proteomes" id="UP000317650"/>
    </source>
</evidence>
<feature type="transmembrane region" description="Helical" evidence="6">
    <location>
        <begin position="270"/>
        <end position="303"/>
    </location>
</feature>
<evidence type="ECO:0000313" key="8">
    <source>
        <dbReference type="EMBL" id="THU53674.1"/>
    </source>
</evidence>
<feature type="transmembrane region" description="Helical" evidence="6">
    <location>
        <begin position="174"/>
        <end position="192"/>
    </location>
</feature>
<dbReference type="PROSITE" id="PS50845">
    <property type="entry name" value="RETICULON"/>
    <property type="match status" value="1"/>
</dbReference>
<dbReference type="InterPro" id="IPR000270">
    <property type="entry name" value="PB1_dom"/>
</dbReference>
<evidence type="ECO:0000256" key="4">
    <source>
        <dbReference type="ARBA" id="ARBA00022989"/>
    </source>
</evidence>
<keyword evidence="4 6" id="KW-1133">Transmembrane helix</keyword>
<sequence length="351" mass="40156">MGRGKILAICQSGGEFVTNNDGTLSYSGGEAHAIDVDSEMSLYDLKSEISSMFNINAELFSIKYFLPRNKRTLITISNDKDLRRMVNFNANSDTTDIYILKKAENRIQVKMSEVDGSERINEKIDEYRGSSSDSDDEKPLFHNSRKKWLFGRKESVHALLGGGKSADIILWRNMQLSGSIFAGVTVIWLLFVWMGYHLLTFICHFLILLLAISFLWTNGASFINRSPPKFPEVFLPEDLFLSIAQSVRYEINEALATFYYVACGKDLKKFFMVIAGLWVLSVIGSLFSFLTLIYISFLVLYLAPVLYEKYEDRVDIVVEKAIEAINKQYQVLDAKYLQKIPRRTFSNKKQH</sequence>
<feature type="domain" description="Reticulon" evidence="7">
    <location>
        <begin position="165"/>
        <end position="351"/>
    </location>
</feature>
<dbReference type="EMBL" id="PYDT01000008">
    <property type="protein sequence ID" value="THU53674.1"/>
    <property type="molecule type" value="Genomic_DNA"/>
</dbReference>
<dbReference type="AlphaFoldDB" id="A0A4S8IZ41"/>
<dbReference type="GO" id="GO:0005789">
    <property type="term" value="C:endoplasmic reticulum membrane"/>
    <property type="evidence" value="ECO:0007669"/>
    <property type="project" value="UniProtKB-SubCell"/>
</dbReference>
<reference evidence="8 9" key="1">
    <citation type="journal article" date="2019" name="Nat. Plants">
        <title>Genome sequencing of Musa balbisiana reveals subgenome evolution and function divergence in polyploid bananas.</title>
        <authorList>
            <person name="Yao X."/>
        </authorList>
    </citation>
    <scope>NUCLEOTIDE SEQUENCE [LARGE SCALE GENOMIC DNA]</scope>
    <source>
        <strain evidence="9">cv. DH-PKW</strain>
        <tissue evidence="8">Leaves</tissue>
    </source>
</reference>
<protein>
    <recommendedName>
        <fullName evidence="6">Reticulon-like protein</fullName>
    </recommendedName>
</protein>
<feature type="transmembrane region" description="Helical" evidence="6">
    <location>
        <begin position="198"/>
        <end position="216"/>
    </location>
</feature>
<dbReference type="Proteomes" id="UP000317650">
    <property type="component" value="Chromosome 10"/>
</dbReference>
<evidence type="ECO:0000256" key="2">
    <source>
        <dbReference type="ARBA" id="ARBA00022692"/>
    </source>
</evidence>
<dbReference type="InterPro" id="IPR003388">
    <property type="entry name" value="Reticulon"/>
</dbReference>
<keyword evidence="9" id="KW-1185">Reference proteome</keyword>
<evidence type="ECO:0000256" key="1">
    <source>
        <dbReference type="ARBA" id="ARBA00004477"/>
    </source>
</evidence>
<dbReference type="SUPFAM" id="SSF54277">
    <property type="entry name" value="CAD &amp; PB1 domains"/>
    <property type="match status" value="1"/>
</dbReference>
<dbReference type="Pfam" id="PF00564">
    <property type="entry name" value="PB1"/>
    <property type="match status" value="1"/>
</dbReference>
<gene>
    <name evidence="8" type="ORF">C4D60_Mb10t16940</name>
</gene>
<comment type="caution">
    <text evidence="8">The sequence shown here is derived from an EMBL/GenBank/DDBJ whole genome shotgun (WGS) entry which is preliminary data.</text>
</comment>
<proteinExistence type="predicted"/>
<name>A0A4S8IZ41_MUSBA</name>
<comment type="subcellular location">
    <subcellularLocation>
        <location evidence="1 6">Endoplasmic reticulum membrane</location>
        <topology evidence="1 6">Multi-pass membrane protein</topology>
    </subcellularLocation>
</comment>
<accession>A0A4S8IZ41</accession>
<dbReference type="InterPro" id="IPR045064">
    <property type="entry name" value="Reticulon-like"/>
</dbReference>